<proteinExistence type="predicted"/>
<gene>
    <name evidence="1" type="ORF">SDC9_94497</name>
</gene>
<evidence type="ECO:0000313" key="1">
    <source>
        <dbReference type="EMBL" id="MPM47779.1"/>
    </source>
</evidence>
<organism evidence="1">
    <name type="scientific">bioreactor metagenome</name>
    <dbReference type="NCBI Taxonomy" id="1076179"/>
    <lineage>
        <taxon>unclassified sequences</taxon>
        <taxon>metagenomes</taxon>
        <taxon>ecological metagenomes</taxon>
    </lineage>
</organism>
<dbReference type="PROSITE" id="PS51257">
    <property type="entry name" value="PROKAR_LIPOPROTEIN"/>
    <property type="match status" value="1"/>
</dbReference>
<comment type="caution">
    <text evidence="1">The sequence shown here is derived from an EMBL/GenBank/DDBJ whole genome shotgun (WGS) entry which is preliminary data.</text>
</comment>
<accession>A0A645A3M0</accession>
<dbReference type="AlphaFoldDB" id="A0A645A3M0"/>
<dbReference type="EMBL" id="VSSQ01011815">
    <property type="protein sequence ID" value="MPM47779.1"/>
    <property type="molecule type" value="Genomic_DNA"/>
</dbReference>
<protein>
    <submittedName>
        <fullName evidence="1">Uncharacterized protein</fullName>
    </submittedName>
</protein>
<sequence>MRPTSFRLMFAALVAAVACALSACTTTTSSAGSPGSQAGDRSGVTVFGTVDAGVGAVK</sequence>
<reference evidence="1" key="1">
    <citation type="submission" date="2019-08" db="EMBL/GenBank/DDBJ databases">
        <authorList>
            <person name="Kucharzyk K."/>
            <person name="Murdoch R.W."/>
            <person name="Higgins S."/>
            <person name="Loffler F."/>
        </authorList>
    </citation>
    <scope>NUCLEOTIDE SEQUENCE</scope>
</reference>
<name>A0A645A3M0_9ZZZZ</name>